<comment type="caution">
    <text evidence="1">The sequence shown here is derived from an EMBL/GenBank/DDBJ whole genome shotgun (WGS) entry which is preliminary data.</text>
</comment>
<evidence type="ECO:0000313" key="1">
    <source>
        <dbReference type="EMBL" id="EJX02975.1"/>
    </source>
</evidence>
<sequence length="334" mass="37997">MLQNFYRFNVYIFMFTNEIRPYKSHADHRKQTCDTHSVTQVGVLDVEARRFHGTECRFNLPAFFIGRYSIFRSVETDQELKFGYPVRVFDSTSCKIDILPFMQKELVVEFLLSDFKGIEEPPRSDSFSCGGLDNPNILPNTDIVSNPVVVKPSNPLLADELAVGHKAVDAVMSKKSDEPLHDILAFFPIGIAPFVQKTEQQWKGNTFVGNAEGEYIDVELSKLPVGAIHTQNQTILNRKQREDHHCHQVEVQGIVGDESLNAAQIGITLNRRRHCRSQFVKAHSLHHTKCMQHISHKLNAGQIHRFSKILLHNREDLVNFGQVLGISSLHRESG</sequence>
<name>J9GS20_9ZZZZ</name>
<protein>
    <submittedName>
        <fullName evidence="1">Uncharacterized protein</fullName>
    </submittedName>
</protein>
<organism evidence="1">
    <name type="scientific">gut metagenome</name>
    <dbReference type="NCBI Taxonomy" id="749906"/>
    <lineage>
        <taxon>unclassified sequences</taxon>
        <taxon>metagenomes</taxon>
        <taxon>organismal metagenomes</taxon>
    </lineage>
</organism>
<accession>J9GS20</accession>
<dbReference type="AlphaFoldDB" id="J9GS20"/>
<gene>
    <name evidence="1" type="ORF">EVA_08919</name>
</gene>
<proteinExistence type="predicted"/>
<reference evidence="1" key="1">
    <citation type="journal article" date="2012" name="PLoS ONE">
        <title>Gene sets for utilization of primary and secondary nutrition supplies in the distal gut of endangered iberian lynx.</title>
        <authorList>
            <person name="Alcaide M."/>
            <person name="Messina E."/>
            <person name="Richter M."/>
            <person name="Bargiela R."/>
            <person name="Peplies J."/>
            <person name="Huws S.A."/>
            <person name="Newbold C.J."/>
            <person name="Golyshin P.N."/>
            <person name="Simon M.A."/>
            <person name="Lopez G."/>
            <person name="Yakimov M.M."/>
            <person name="Ferrer M."/>
        </authorList>
    </citation>
    <scope>NUCLEOTIDE SEQUENCE</scope>
</reference>
<dbReference type="EMBL" id="AMCI01002343">
    <property type="protein sequence ID" value="EJX02975.1"/>
    <property type="molecule type" value="Genomic_DNA"/>
</dbReference>